<feature type="compositionally biased region" description="Polar residues" evidence="12">
    <location>
        <begin position="409"/>
        <end position="418"/>
    </location>
</feature>
<keyword evidence="9 11" id="KW-0505">Motor protein</keyword>
<dbReference type="GO" id="GO:0048814">
    <property type="term" value="P:regulation of dendrite morphogenesis"/>
    <property type="evidence" value="ECO:0007669"/>
    <property type="project" value="EnsemblMetazoa"/>
</dbReference>
<dbReference type="EMBL" id="CP092623">
    <property type="protein sequence ID" value="UMM29369.1"/>
    <property type="molecule type" value="Genomic_DNA"/>
</dbReference>
<evidence type="ECO:0000256" key="11">
    <source>
        <dbReference type="RuleBase" id="RU366047"/>
    </source>
</evidence>
<accession>A0AAE9D647</accession>
<keyword evidence="8 11" id="KW-0243">Dynein</keyword>
<dbReference type="EMBL" id="CP090894">
    <property type="protein sequence ID" value="ULT96185.1"/>
    <property type="molecule type" value="Genomic_DNA"/>
</dbReference>
<dbReference type="GO" id="GO:0005868">
    <property type="term" value="C:cytoplasmic dynein complex"/>
    <property type="evidence" value="ECO:0007669"/>
    <property type="project" value="UniProtKB-UniRule"/>
</dbReference>
<keyword evidence="5 11" id="KW-0493">Microtubule</keyword>
<reference evidence="14 16" key="1">
    <citation type="submission" date="2022-04" db="EMBL/GenBank/DDBJ databases">
        <title>Chromosome-level reference genomes for two strains of Caenorhabditis briggsae: an improved platform for comparative genomics.</title>
        <authorList>
            <person name="Stevens L."/>
            <person name="Andersen E."/>
        </authorList>
    </citation>
    <scope>NUCLEOTIDE SEQUENCE [LARGE SCALE GENOMIC DNA]</scope>
    <source>
        <strain evidence="14">VX34</strain>
        <tissue evidence="14">Whole-organism</tissue>
    </source>
</reference>
<evidence type="ECO:0000256" key="6">
    <source>
        <dbReference type="ARBA" id="ARBA00022741"/>
    </source>
</evidence>
<dbReference type="Proteomes" id="UP000829354">
    <property type="component" value="Chromosome IV"/>
</dbReference>
<evidence type="ECO:0000313" key="14">
    <source>
        <dbReference type="EMBL" id="UMM29369.1"/>
    </source>
</evidence>
<gene>
    <name evidence="13" type="ORF">L3Y34_004659</name>
    <name evidence="14" type="ORF">L5515_011762</name>
</gene>
<comment type="subunit">
    <text evidence="11">Homodimer. The cytoplasmic dynein 1 complex consists of two catalytic heavy chains (HCs) and a number of non-catalytic subunits presented by intermediate chains (ICs).</text>
</comment>
<feature type="region of interest" description="Disordered" evidence="12">
    <location>
        <begin position="366"/>
        <end position="418"/>
    </location>
</feature>
<evidence type="ECO:0000256" key="4">
    <source>
        <dbReference type="ARBA" id="ARBA00022490"/>
    </source>
</evidence>
<evidence type="ECO:0000256" key="5">
    <source>
        <dbReference type="ARBA" id="ARBA00022701"/>
    </source>
</evidence>
<evidence type="ECO:0000256" key="10">
    <source>
        <dbReference type="ARBA" id="ARBA00023212"/>
    </source>
</evidence>
<keyword evidence="7 11" id="KW-0067">ATP-binding</keyword>
<keyword evidence="3 11" id="KW-0813">Transport</keyword>
<comment type="similarity">
    <text evidence="2 11">Belongs to the dynein light intermediate chain family.</text>
</comment>
<dbReference type="GO" id="GO:0005524">
    <property type="term" value="F:ATP binding"/>
    <property type="evidence" value="ECO:0007669"/>
    <property type="project" value="UniProtKB-KW"/>
</dbReference>
<dbReference type="Gene3D" id="3.40.50.300">
    <property type="entry name" value="P-loop containing nucleotide triphosphate hydrolases"/>
    <property type="match status" value="1"/>
</dbReference>
<evidence type="ECO:0000256" key="8">
    <source>
        <dbReference type="ARBA" id="ARBA00023017"/>
    </source>
</evidence>
<dbReference type="PANTHER" id="PTHR12688">
    <property type="entry name" value="DYNEIN LIGHT INTERMEDIATE CHAIN"/>
    <property type="match status" value="1"/>
</dbReference>
<reference evidence="13 15" key="2">
    <citation type="submission" date="2022-05" db="EMBL/GenBank/DDBJ databases">
        <title>Chromosome-level reference genomes for two strains of Caenorhabditis briggsae: an improved platform for comparative genomics.</title>
        <authorList>
            <person name="Stevens L."/>
            <person name="Andersen E.C."/>
        </authorList>
    </citation>
    <scope>NUCLEOTIDE SEQUENCE [LARGE SCALE GENOMIC DNA]</scope>
    <source>
        <strain evidence="13">QX1410_ONT</strain>
        <tissue evidence="13">Whole-organism</tissue>
    </source>
</reference>
<name>A0AAE9D647_CAEBR</name>
<dbReference type="GO" id="GO:1904115">
    <property type="term" value="C:axon cytoplasm"/>
    <property type="evidence" value="ECO:0007669"/>
    <property type="project" value="GOC"/>
</dbReference>
<dbReference type="SUPFAM" id="SSF52540">
    <property type="entry name" value="P-loop containing nucleoside triphosphate hydrolases"/>
    <property type="match status" value="1"/>
</dbReference>
<dbReference type="GO" id="GO:0035371">
    <property type="term" value="C:microtubule plus-end"/>
    <property type="evidence" value="ECO:0007669"/>
    <property type="project" value="EnsemblMetazoa"/>
</dbReference>
<proteinExistence type="inferred from homology"/>
<dbReference type="InterPro" id="IPR027417">
    <property type="entry name" value="P-loop_NTPase"/>
</dbReference>
<dbReference type="Pfam" id="PF05783">
    <property type="entry name" value="DLIC"/>
    <property type="match status" value="1"/>
</dbReference>
<dbReference type="GO" id="GO:0008090">
    <property type="term" value="P:retrograde axonal transport"/>
    <property type="evidence" value="ECO:0007669"/>
    <property type="project" value="EnsemblMetazoa"/>
</dbReference>
<evidence type="ECO:0000313" key="13">
    <source>
        <dbReference type="EMBL" id="ULT96185.1"/>
    </source>
</evidence>
<keyword evidence="4 11" id="KW-0963">Cytoplasm</keyword>
<keyword evidence="16" id="KW-1185">Reference proteome</keyword>
<keyword evidence="6 11" id="KW-0547">Nucleotide-binding</keyword>
<keyword evidence="10 11" id="KW-0206">Cytoskeleton</keyword>
<dbReference type="Proteomes" id="UP000827892">
    <property type="component" value="Chromosome IV"/>
</dbReference>
<feature type="compositionally biased region" description="Basic and acidic residues" evidence="12">
    <location>
        <begin position="377"/>
        <end position="387"/>
    </location>
</feature>
<dbReference type="PANTHER" id="PTHR12688:SF0">
    <property type="entry name" value="DYNEIN LIGHT INTERMEDIATE CHAIN"/>
    <property type="match status" value="1"/>
</dbReference>
<feature type="compositionally biased region" description="Polar residues" evidence="12">
    <location>
        <begin position="366"/>
        <end position="376"/>
    </location>
</feature>
<sequence>MSLTTQQQELDDTANAVLPVLYSSTDDEVGIWREVLASKKTNTNQGSTVIVLGDNRCGKSSLLARLDKSDRSSKPKSLLGYRVLHVQNDARDASYAYQLGTAGANLNPSELLQIPVWSLDGNESCASLLKYALPATPSEVVFILSASIDNPNLINSLKRWANVCTEQAQKHFSKEDLKAGRNQQERMWQEYVDPVQSHMSTSVVGSFADEHSLLPLDQGTLIENCGVTFMVVITKSDLVLGKEFTDAQFAKISIQLRKLCLSLGATLIFTSTKESKNIQLLQKYIVHRSFGTAFTSAAQVIERDSIFVPAGWDGEKKIDIIRESIPDADAALEPTRDKLRPVAKEQLIEAEEDQAFLKKLMDTLATSTTSSGPKQRTMQEEPADKDSPLANFFSNLLKDKPNKPAVPATSAQPMDSAATQAQLDRLLKSAQSSKAQASRDSDA</sequence>
<evidence type="ECO:0000256" key="7">
    <source>
        <dbReference type="ARBA" id="ARBA00022840"/>
    </source>
</evidence>
<comment type="function">
    <text evidence="11">Acts as one of several non-catalytic accessory components of the cytoplasmic dynein 1 complex that are thought to be involved in linking dynein to cargos and to adapter proteins that regulate dynein function. Cytoplasmic dynein 1 acts as a motor for the intracellular retrograde motility of vesicles and organelles along microtubules. May play a role in binding dynein to membranous organelles or chromosomes.</text>
</comment>
<evidence type="ECO:0000313" key="16">
    <source>
        <dbReference type="Proteomes" id="UP000829354"/>
    </source>
</evidence>
<dbReference type="AlphaFoldDB" id="A0AAE9D647"/>
<evidence type="ECO:0000256" key="2">
    <source>
        <dbReference type="ARBA" id="ARBA00006831"/>
    </source>
</evidence>
<protein>
    <recommendedName>
        <fullName evidence="11">Dynein light intermediate chain</fullName>
    </recommendedName>
</protein>
<dbReference type="InterPro" id="IPR008467">
    <property type="entry name" value="Dynein1_light_intermed_chain"/>
</dbReference>
<comment type="subcellular location">
    <subcellularLocation>
        <location evidence="1 11">Cytoplasm</location>
        <location evidence="1 11">Cytoskeleton</location>
    </subcellularLocation>
</comment>
<evidence type="ECO:0000256" key="12">
    <source>
        <dbReference type="SAM" id="MobiDB-lite"/>
    </source>
</evidence>
<evidence type="ECO:0000256" key="1">
    <source>
        <dbReference type="ARBA" id="ARBA00004245"/>
    </source>
</evidence>
<evidence type="ECO:0000256" key="9">
    <source>
        <dbReference type="ARBA" id="ARBA00023175"/>
    </source>
</evidence>
<organism evidence="13 15">
    <name type="scientific">Caenorhabditis briggsae</name>
    <dbReference type="NCBI Taxonomy" id="6238"/>
    <lineage>
        <taxon>Eukaryota</taxon>
        <taxon>Metazoa</taxon>
        <taxon>Ecdysozoa</taxon>
        <taxon>Nematoda</taxon>
        <taxon>Chromadorea</taxon>
        <taxon>Rhabditida</taxon>
        <taxon>Rhabditina</taxon>
        <taxon>Rhabditomorpha</taxon>
        <taxon>Rhabditoidea</taxon>
        <taxon>Rhabditidae</taxon>
        <taxon>Peloderinae</taxon>
        <taxon>Caenorhabditis</taxon>
    </lineage>
</organism>
<dbReference type="InterPro" id="IPR022780">
    <property type="entry name" value="Dynein_light_int_chain"/>
</dbReference>
<evidence type="ECO:0000313" key="15">
    <source>
        <dbReference type="Proteomes" id="UP000827892"/>
    </source>
</evidence>
<evidence type="ECO:0000256" key="3">
    <source>
        <dbReference type="ARBA" id="ARBA00022448"/>
    </source>
</evidence>